<dbReference type="InterPro" id="IPR000092">
    <property type="entry name" value="Polyprenyl_synt"/>
</dbReference>
<dbReference type="InterPro" id="IPR008949">
    <property type="entry name" value="Isoprenoid_synthase_dom_sf"/>
</dbReference>
<gene>
    <name evidence="7" type="ORF">H9813_08520</name>
</gene>
<dbReference type="SUPFAM" id="SSF48576">
    <property type="entry name" value="Terpenoid synthases"/>
    <property type="match status" value="1"/>
</dbReference>
<dbReference type="GO" id="GO:0008299">
    <property type="term" value="P:isoprenoid biosynthetic process"/>
    <property type="evidence" value="ECO:0007669"/>
    <property type="project" value="UniProtKB-KW"/>
</dbReference>
<reference evidence="7" key="1">
    <citation type="journal article" date="2021" name="PeerJ">
        <title>Extensive microbial diversity within the chicken gut microbiome revealed by metagenomics and culture.</title>
        <authorList>
            <person name="Gilroy R."/>
            <person name="Ravi A."/>
            <person name="Getino M."/>
            <person name="Pursley I."/>
            <person name="Horton D.L."/>
            <person name="Alikhan N.F."/>
            <person name="Baker D."/>
            <person name="Gharbi K."/>
            <person name="Hall N."/>
            <person name="Watson M."/>
            <person name="Adriaenssens E.M."/>
            <person name="Foster-Nyarko E."/>
            <person name="Jarju S."/>
            <person name="Secka A."/>
            <person name="Antonio M."/>
            <person name="Oren A."/>
            <person name="Chaudhuri R.R."/>
            <person name="La Ragione R."/>
            <person name="Hildebrand F."/>
            <person name="Pallen M.J."/>
        </authorList>
    </citation>
    <scope>NUCLEOTIDE SEQUENCE</scope>
    <source>
        <strain evidence="7">ChiGjej4B4-18154</strain>
    </source>
</reference>
<dbReference type="AlphaFoldDB" id="A0A9D2J0H8"/>
<organism evidence="7 8">
    <name type="scientific">Candidatus Allofournierella merdipullorum</name>
    <dbReference type="NCBI Taxonomy" id="2838595"/>
    <lineage>
        <taxon>Bacteria</taxon>
        <taxon>Bacillati</taxon>
        <taxon>Bacillota</taxon>
        <taxon>Clostridia</taxon>
        <taxon>Eubacteriales</taxon>
        <taxon>Oscillospiraceae</taxon>
        <taxon>Allofournierella</taxon>
    </lineage>
</organism>
<dbReference type="Pfam" id="PF00348">
    <property type="entry name" value="polyprenyl_synt"/>
    <property type="match status" value="1"/>
</dbReference>
<sequence>MNYRQRYEAYLELFNAQLTACCDEYLPLGSQVNEAARYSLLAGGKRVRAVLCMATCELLGGQAQQAAQLACAVEMLHCYSLIHDDLPCMDN</sequence>
<comment type="cofactor">
    <cofactor evidence="1">
        <name>Mg(2+)</name>
        <dbReference type="ChEBI" id="CHEBI:18420"/>
    </cofactor>
</comment>
<evidence type="ECO:0000313" key="7">
    <source>
        <dbReference type="EMBL" id="HIZ31254.1"/>
    </source>
</evidence>
<evidence type="ECO:0000256" key="1">
    <source>
        <dbReference type="ARBA" id="ARBA00001946"/>
    </source>
</evidence>
<protein>
    <submittedName>
        <fullName evidence="7">Polyprenyl synthetase family protein</fullName>
    </submittedName>
</protein>
<keyword evidence="4" id="KW-0479">Metal-binding</keyword>
<dbReference type="PANTHER" id="PTHR43281:SF1">
    <property type="entry name" value="FARNESYL DIPHOSPHATE SYNTHASE"/>
    <property type="match status" value="1"/>
</dbReference>
<evidence type="ECO:0000313" key="8">
    <source>
        <dbReference type="Proteomes" id="UP000824035"/>
    </source>
</evidence>
<dbReference type="GO" id="GO:0004659">
    <property type="term" value="F:prenyltransferase activity"/>
    <property type="evidence" value="ECO:0007669"/>
    <property type="project" value="InterPro"/>
</dbReference>
<comment type="similarity">
    <text evidence="2">Belongs to the FPP/GGPP synthase family.</text>
</comment>
<proteinExistence type="inferred from homology"/>
<dbReference type="GO" id="GO:0046872">
    <property type="term" value="F:metal ion binding"/>
    <property type="evidence" value="ECO:0007669"/>
    <property type="project" value="UniProtKB-KW"/>
</dbReference>
<keyword evidence="3" id="KW-0808">Transferase</keyword>
<keyword evidence="5" id="KW-0460">Magnesium</keyword>
<dbReference type="PANTHER" id="PTHR43281">
    <property type="entry name" value="FARNESYL DIPHOSPHATE SYNTHASE"/>
    <property type="match status" value="1"/>
</dbReference>
<evidence type="ECO:0000256" key="5">
    <source>
        <dbReference type="ARBA" id="ARBA00022842"/>
    </source>
</evidence>
<reference evidence="7" key="2">
    <citation type="submission" date="2021-04" db="EMBL/GenBank/DDBJ databases">
        <authorList>
            <person name="Gilroy R."/>
        </authorList>
    </citation>
    <scope>NUCLEOTIDE SEQUENCE</scope>
    <source>
        <strain evidence="7">ChiGjej4B4-18154</strain>
    </source>
</reference>
<dbReference type="Proteomes" id="UP000824035">
    <property type="component" value="Unassembled WGS sequence"/>
</dbReference>
<comment type="caution">
    <text evidence="7">The sequence shown here is derived from an EMBL/GenBank/DDBJ whole genome shotgun (WGS) entry which is preliminary data.</text>
</comment>
<evidence type="ECO:0000256" key="6">
    <source>
        <dbReference type="ARBA" id="ARBA00023229"/>
    </source>
</evidence>
<dbReference type="EMBL" id="DXBV01000084">
    <property type="protein sequence ID" value="HIZ31254.1"/>
    <property type="molecule type" value="Genomic_DNA"/>
</dbReference>
<evidence type="ECO:0000256" key="4">
    <source>
        <dbReference type="ARBA" id="ARBA00022723"/>
    </source>
</evidence>
<accession>A0A9D2J0H8</accession>
<evidence type="ECO:0000256" key="3">
    <source>
        <dbReference type="ARBA" id="ARBA00022679"/>
    </source>
</evidence>
<keyword evidence="6" id="KW-0414">Isoprene biosynthesis</keyword>
<feature type="non-terminal residue" evidence="7">
    <location>
        <position position="91"/>
    </location>
</feature>
<evidence type="ECO:0000256" key="2">
    <source>
        <dbReference type="ARBA" id="ARBA00006706"/>
    </source>
</evidence>
<dbReference type="Gene3D" id="1.10.600.10">
    <property type="entry name" value="Farnesyl Diphosphate Synthase"/>
    <property type="match status" value="1"/>
</dbReference>
<name>A0A9D2J0H8_9FIRM</name>